<evidence type="ECO:0000256" key="1">
    <source>
        <dbReference type="SAM" id="MobiDB-lite"/>
    </source>
</evidence>
<organism evidence="2 3">
    <name type="scientific">Parelaphostrongylus tenuis</name>
    <name type="common">Meningeal worm</name>
    <dbReference type="NCBI Taxonomy" id="148309"/>
    <lineage>
        <taxon>Eukaryota</taxon>
        <taxon>Metazoa</taxon>
        <taxon>Ecdysozoa</taxon>
        <taxon>Nematoda</taxon>
        <taxon>Chromadorea</taxon>
        <taxon>Rhabditida</taxon>
        <taxon>Rhabditina</taxon>
        <taxon>Rhabditomorpha</taxon>
        <taxon>Strongyloidea</taxon>
        <taxon>Metastrongylidae</taxon>
        <taxon>Parelaphostrongylus</taxon>
    </lineage>
</organism>
<feature type="region of interest" description="Disordered" evidence="1">
    <location>
        <begin position="1"/>
        <end position="57"/>
    </location>
</feature>
<evidence type="ECO:0000313" key="3">
    <source>
        <dbReference type="Proteomes" id="UP001196413"/>
    </source>
</evidence>
<sequence>MRRIRRTGTGKTRRQPFQFPAQTAVRTPASTAATQSARPVRCDHGFYGGQASNAGTE</sequence>
<dbReference type="EMBL" id="JAHQIW010004170">
    <property type="protein sequence ID" value="KAJ1361336.1"/>
    <property type="molecule type" value="Genomic_DNA"/>
</dbReference>
<evidence type="ECO:0000313" key="2">
    <source>
        <dbReference type="EMBL" id="KAJ1361336.1"/>
    </source>
</evidence>
<keyword evidence="3" id="KW-1185">Reference proteome</keyword>
<accession>A0AAD5N623</accession>
<protein>
    <submittedName>
        <fullName evidence="2">Uncharacterized protein</fullName>
    </submittedName>
</protein>
<dbReference type="AlphaFoldDB" id="A0AAD5N623"/>
<proteinExistence type="predicted"/>
<feature type="compositionally biased region" description="Polar residues" evidence="1">
    <location>
        <begin position="20"/>
        <end position="37"/>
    </location>
</feature>
<name>A0AAD5N623_PARTN</name>
<gene>
    <name evidence="2" type="ORF">KIN20_020553</name>
</gene>
<feature type="compositionally biased region" description="Basic residues" evidence="1">
    <location>
        <begin position="1"/>
        <end position="14"/>
    </location>
</feature>
<reference evidence="2" key="1">
    <citation type="submission" date="2021-06" db="EMBL/GenBank/DDBJ databases">
        <title>Parelaphostrongylus tenuis whole genome reference sequence.</title>
        <authorList>
            <person name="Garwood T.J."/>
            <person name="Larsen P.A."/>
            <person name="Fountain-Jones N.M."/>
            <person name="Garbe J.R."/>
            <person name="Macchietto M.G."/>
            <person name="Kania S.A."/>
            <person name="Gerhold R.W."/>
            <person name="Richards J.E."/>
            <person name="Wolf T.M."/>
        </authorList>
    </citation>
    <scope>NUCLEOTIDE SEQUENCE</scope>
    <source>
        <strain evidence="2">MNPRO001-30</strain>
        <tissue evidence="2">Meninges</tissue>
    </source>
</reference>
<comment type="caution">
    <text evidence="2">The sequence shown here is derived from an EMBL/GenBank/DDBJ whole genome shotgun (WGS) entry which is preliminary data.</text>
</comment>
<dbReference type="Proteomes" id="UP001196413">
    <property type="component" value="Unassembled WGS sequence"/>
</dbReference>